<reference evidence="9 10" key="1">
    <citation type="submission" date="2025-04" db="UniProtKB">
        <authorList>
            <consortium name="RefSeq"/>
        </authorList>
    </citation>
    <scope>IDENTIFICATION</scope>
</reference>
<dbReference type="GO" id="GO:0042127">
    <property type="term" value="P:regulation of cell population proliferation"/>
    <property type="evidence" value="ECO:0007669"/>
    <property type="project" value="UniProtKB-ARBA"/>
</dbReference>
<sequence>MEGVVLGFIWPMNPFFCGLQRPWRSHYQNLAAKYQIVEMERKKNRKPKKKRTHLGEEEEKRRRMAQFLQMEIPNFGNSILECLNEQRLQGLYCDVSVVVKGHAFKAHRAVLAASSCYFRDLFNNSKSTVVELPAAVQPQSFQQILSFCYTGRLSMNVGDQFLLMYTAGFLQIQEIMEKGTEFFLKVSSPSCDSQGLHTEEAPSSEPQSPVAQTSTWPSGNTPLPLVSRVKTEQQDSDSVQCTFVVKRLWESSQKEGSSGGSNGSRKIAKISSQQELSGGNRQVQQQVQQQQQQQQVQQQQQQQAHQQQQQQAALTGGGGGAGMVSGPSTSDQTSPGTSSAYTSDSPSSYHNEEDEEEDAPEEGSDEQYRQICNMYTMYSMMNVGQTAEKVEALPDQVQSESRNRIRVRQDLASLPAELINQIGNRCHPKLYDEGDPAEKLELVIGTNVYITRAQLMNCHVSAGTRHKVLLRRLLASFFDRNTLANSCGTGIRSSTNDPSRKPLDSRVLHAVKFYCQNFAPNFKESEMNAIAADMCTNARRVVRKSWMPKLKLLMAEGDAYTTFINDSGKMEPDIMGVEHSFETSSHDGDAGTSAEGLQ</sequence>
<keyword evidence="4" id="KW-0539">Nucleus</keyword>
<dbReference type="PROSITE" id="PS50097">
    <property type="entry name" value="BTB"/>
    <property type="match status" value="1"/>
</dbReference>
<feature type="domain" description="BTB" evidence="6">
    <location>
        <begin position="93"/>
        <end position="157"/>
    </location>
</feature>
<dbReference type="GO" id="GO:0031981">
    <property type="term" value="C:nuclear lumen"/>
    <property type="evidence" value="ECO:0007669"/>
    <property type="project" value="UniProtKB-ARBA"/>
</dbReference>
<dbReference type="GO" id="GO:0000978">
    <property type="term" value="F:RNA polymerase II cis-regulatory region sequence-specific DNA binding"/>
    <property type="evidence" value="ECO:0007669"/>
    <property type="project" value="TreeGrafter"/>
</dbReference>
<feature type="compositionally biased region" description="Polar residues" evidence="5">
    <location>
        <begin position="204"/>
        <end position="221"/>
    </location>
</feature>
<protein>
    <submittedName>
        <fullName evidence="10">Nucleus accumbens-associated protein 1 isoform X1</fullName>
    </submittedName>
    <submittedName>
        <fullName evidence="9">Nucleus accumbens-associated protein 1-like isoform X1</fullName>
    </submittedName>
</protein>
<feature type="region of interest" description="Disordered" evidence="5">
    <location>
        <begin position="193"/>
        <end position="232"/>
    </location>
</feature>
<evidence type="ECO:0000256" key="4">
    <source>
        <dbReference type="ARBA" id="ARBA00023242"/>
    </source>
</evidence>
<proteinExistence type="predicted"/>
<dbReference type="GO" id="GO:0000981">
    <property type="term" value="F:DNA-binding transcription factor activity, RNA polymerase II-specific"/>
    <property type="evidence" value="ECO:0007669"/>
    <property type="project" value="TreeGrafter"/>
</dbReference>
<feature type="compositionally biased region" description="Polar residues" evidence="5">
    <location>
        <begin position="270"/>
        <end position="281"/>
    </location>
</feature>
<comment type="subcellular location">
    <subcellularLocation>
        <location evidence="1">Nucleus</location>
    </subcellularLocation>
</comment>
<dbReference type="RefSeq" id="XP_026537418.1">
    <property type="nucleotide sequence ID" value="XM_026681633.1"/>
</dbReference>
<evidence type="ECO:0000256" key="1">
    <source>
        <dbReference type="ARBA" id="ARBA00004123"/>
    </source>
</evidence>
<name>A0A6J1V9Q5_9SAUR</name>
<dbReference type="InterPro" id="IPR050457">
    <property type="entry name" value="ZnFinger_BTB_dom_contain"/>
</dbReference>
<dbReference type="Gene3D" id="1.10.10.2590">
    <property type="entry name" value="BEN domain"/>
    <property type="match status" value="1"/>
</dbReference>
<dbReference type="PANTHER" id="PTHR46105">
    <property type="entry name" value="AGAP004733-PA"/>
    <property type="match status" value="1"/>
</dbReference>
<dbReference type="Pfam" id="PF10523">
    <property type="entry name" value="BEN"/>
    <property type="match status" value="1"/>
</dbReference>
<feature type="compositionally biased region" description="Polar residues" evidence="5">
    <location>
        <begin position="326"/>
        <end position="336"/>
    </location>
</feature>
<dbReference type="SMART" id="SM00225">
    <property type="entry name" value="BTB"/>
    <property type="match status" value="1"/>
</dbReference>
<dbReference type="SUPFAM" id="SSF54695">
    <property type="entry name" value="POZ domain"/>
    <property type="match status" value="1"/>
</dbReference>
<keyword evidence="3" id="KW-0832">Ubl conjugation</keyword>
<dbReference type="SMART" id="SM01025">
    <property type="entry name" value="BEN"/>
    <property type="match status" value="1"/>
</dbReference>
<feature type="region of interest" description="Disordered" evidence="5">
    <location>
        <begin position="307"/>
        <end position="365"/>
    </location>
</feature>
<keyword evidence="8" id="KW-1185">Reference proteome</keyword>
<dbReference type="Proteomes" id="UP000504612">
    <property type="component" value="Unplaced"/>
</dbReference>
<dbReference type="PROSITE" id="PS51457">
    <property type="entry name" value="BEN"/>
    <property type="match status" value="1"/>
</dbReference>
<organism evidence="8 10">
    <name type="scientific">Notechis scutatus</name>
    <name type="common">mainland tiger snake</name>
    <dbReference type="NCBI Taxonomy" id="8663"/>
    <lineage>
        <taxon>Eukaryota</taxon>
        <taxon>Metazoa</taxon>
        <taxon>Chordata</taxon>
        <taxon>Craniata</taxon>
        <taxon>Vertebrata</taxon>
        <taxon>Euteleostomi</taxon>
        <taxon>Lepidosauria</taxon>
        <taxon>Squamata</taxon>
        <taxon>Bifurcata</taxon>
        <taxon>Unidentata</taxon>
        <taxon>Episquamata</taxon>
        <taxon>Toxicofera</taxon>
        <taxon>Serpentes</taxon>
        <taxon>Colubroidea</taxon>
        <taxon>Elapidae</taxon>
        <taxon>Hydrophiinae</taxon>
        <taxon>Notechis</taxon>
    </lineage>
</organism>
<dbReference type="KEGG" id="nss:113421212"/>
<feature type="region of interest" description="Disordered" evidence="5">
    <location>
        <begin position="41"/>
        <end position="60"/>
    </location>
</feature>
<evidence type="ECO:0000313" key="10">
    <source>
        <dbReference type="RefSeq" id="XP_026537418.1"/>
    </source>
</evidence>
<feature type="domain" description="BEN" evidence="7">
    <location>
        <begin position="445"/>
        <end position="542"/>
    </location>
</feature>
<dbReference type="Gene3D" id="3.30.710.10">
    <property type="entry name" value="Potassium Channel Kv1.1, Chain A"/>
    <property type="match status" value="1"/>
</dbReference>
<feature type="compositionally biased region" description="Acidic residues" evidence="5">
    <location>
        <begin position="352"/>
        <end position="365"/>
    </location>
</feature>
<evidence type="ECO:0000259" key="7">
    <source>
        <dbReference type="PROSITE" id="PS51457"/>
    </source>
</evidence>
<dbReference type="InterPro" id="IPR011333">
    <property type="entry name" value="SKP1/BTB/POZ_sf"/>
</dbReference>
<dbReference type="FunFam" id="1.10.10.2590:FF:000002">
    <property type="entry name" value="Putative nucleus accumbens-associated protein 2"/>
    <property type="match status" value="1"/>
</dbReference>
<dbReference type="Pfam" id="PF00651">
    <property type="entry name" value="BTB"/>
    <property type="match status" value="1"/>
</dbReference>
<dbReference type="GO" id="GO:0045892">
    <property type="term" value="P:negative regulation of DNA-templated transcription"/>
    <property type="evidence" value="ECO:0007669"/>
    <property type="project" value="UniProtKB-ARBA"/>
</dbReference>
<dbReference type="AlphaFoldDB" id="A0A6J1V9Q5"/>
<accession>A0A6J1V9Q5</accession>
<gene>
    <name evidence="10" type="primary">NACC1</name>
    <name evidence="9" type="synonym">LOC113421212</name>
</gene>
<evidence type="ECO:0000259" key="6">
    <source>
        <dbReference type="PROSITE" id="PS50097"/>
    </source>
</evidence>
<evidence type="ECO:0000313" key="9">
    <source>
        <dbReference type="RefSeq" id="XP_026537264.1"/>
    </source>
</evidence>
<dbReference type="InterPro" id="IPR018379">
    <property type="entry name" value="BEN_domain"/>
</dbReference>
<dbReference type="GeneID" id="113421317"/>
<evidence type="ECO:0000256" key="3">
    <source>
        <dbReference type="ARBA" id="ARBA00022843"/>
    </source>
</evidence>
<keyword evidence="2" id="KW-1017">Isopeptide bond</keyword>
<evidence type="ECO:0000256" key="5">
    <source>
        <dbReference type="SAM" id="MobiDB-lite"/>
    </source>
</evidence>
<dbReference type="KEGG" id="nss:113421317"/>
<dbReference type="FunFam" id="3.30.710.10:FF:000009">
    <property type="entry name" value="Zinc finger and BTB domain-containing 37"/>
    <property type="match status" value="1"/>
</dbReference>
<evidence type="ECO:0000313" key="8">
    <source>
        <dbReference type="Proteomes" id="UP000504612"/>
    </source>
</evidence>
<evidence type="ECO:0000256" key="2">
    <source>
        <dbReference type="ARBA" id="ARBA00022499"/>
    </source>
</evidence>
<dbReference type="RefSeq" id="XP_026537264.1">
    <property type="nucleotide sequence ID" value="XM_026681479.1"/>
</dbReference>
<feature type="region of interest" description="Disordered" evidence="5">
    <location>
        <begin position="252"/>
        <end position="282"/>
    </location>
</feature>
<dbReference type="CTD" id="112939"/>
<dbReference type="InterPro" id="IPR000210">
    <property type="entry name" value="BTB/POZ_dom"/>
</dbReference>
<dbReference type="PANTHER" id="PTHR46105:SF3">
    <property type="entry name" value="NUCLEUS ACCUMBENS-ASSOCIATED PROTEIN 1"/>
    <property type="match status" value="1"/>
</dbReference>
<dbReference type="CDD" id="cd18290">
    <property type="entry name" value="BTB_POZ_BTBD14B_NAC1"/>
    <property type="match status" value="1"/>
</dbReference>
<feature type="compositionally biased region" description="Basic residues" evidence="5">
    <location>
        <begin position="42"/>
        <end position="52"/>
    </location>
</feature>
<feature type="compositionally biased region" description="Low complexity" evidence="5">
    <location>
        <begin position="337"/>
        <end position="349"/>
    </location>
</feature>